<accession>A0ABX8H360</accession>
<evidence type="ECO:0000313" key="1">
    <source>
        <dbReference type="EMBL" id="QWG09822.1"/>
    </source>
</evidence>
<sequence length="238" mass="27996">MKYLLKKSIRSKVFDRNEFTFGECDGDNLKNLEEVHHIIQNELSFPDNYIFDYIDIIDKADYDKRKVILSNLYSRIGFTVRPRINLSPLSNTLKKILQEFNSLNSKIYDAKVKVGYSFFDFNVMVSSKREFEKCICFEKSLFDLEVISTGEILERGLKNEFPTIKKLEENRRHHHDQYVTAIFNKGVLKSAYRNIDLIYWINHGFLISDRLKEAIEAADLDGVEIRKSPVHFTFADEE</sequence>
<dbReference type="EMBL" id="CP076129">
    <property type="protein sequence ID" value="QWG09822.1"/>
    <property type="molecule type" value="Genomic_DNA"/>
</dbReference>
<reference evidence="1 2" key="1">
    <citation type="submission" date="2021-05" db="EMBL/GenBank/DDBJ databases">
        <title>Comparative genomic studies on the polysaccharide-degrading batcterial strains of the Flammeovirga genus.</title>
        <authorList>
            <person name="Zewei F."/>
            <person name="Zheng Z."/>
            <person name="Yu L."/>
            <person name="Ruyue G."/>
            <person name="Yanhong M."/>
            <person name="Yuanyuan C."/>
            <person name="Jingyan G."/>
            <person name="Wenjun H."/>
        </authorList>
    </citation>
    <scope>NUCLEOTIDE SEQUENCE [LARGE SCALE GENOMIC DNA]</scope>
    <source>
        <strain evidence="1 2">YS10</strain>
    </source>
</reference>
<dbReference type="RefSeq" id="WP_144076485.1">
    <property type="nucleotide sequence ID" value="NZ_CP076129.1"/>
</dbReference>
<proteinExistence type="predicted"/>
<gene>
    <name evidence="1" type="ORF">KM029_19265</name>
</gene>
<keyword evidence="2" id="KW-1185">Reference proteome</keyword>
<dbReference type="Proteomes" id="UP000682802">
    <property type="component" value="Chromosome 2"/>
</dbReference>
<organism evidence="1 2">
    <name type="scientific">Flammeovirga kamogawensis</name>
    <dbReference type="NCBI Taxonomy" id="373891"/>
    <lineage>
        <taxon>Bacteria</taxon>
        <taxon>Pseudomonadati</taxon>
        <taxon>Bacteroidota</taxon>
        <taxon>Cytophagia</taxon>
        <taxon>Cytophagales</taxon>
        <taxon>Flammeovirgaceae</taxon>
        <taxon>Flammeovirga</taxon>
    </lineage>
</organism>
<protein>
    <submittedName>
        <fullName evidence="1">Uncharacterized protein</fullName>
    </submittedName>
</protein>
<name>A0ABX8H360_9BACT</name>
<evidence type="ECO:0000313" key="2">
    <source>
        <dbReference type="Proteomes" id="UP000682802"/>
    </source>
</evidence>